<dbReference type="Gene3D" id="3.30.559.30">
    <property type="entry name" value="Nonribosomal peptide synthetase, condensation domain"/>
    <property type="match status" value="2"/>
</dbReference>
<proteinExistence type="inferred from homology"/>
<dbReference type="CDD" id="cd12117">
    <property type="entry name" value="A_NRPS_Srf_like"/>
    <property type="match status" value="1"/>
</dbReference>
<dbReference type="GO" id="GO:0044550">
    <property type="term" value="P:secondary metabolite biosynthetic process"/>
    <property type="evidence" value="ECO:0007669"/>
    <property type="project" value="UniProtKB-ARBA"/>
</dbReference>
<dbReference type="NCBIfam" id="TIGR01720">
    <property type="entry name" value="NRPS-para261"/>
    <property type="match status" value="1"/>
</dbReference>
<dbReference type="Gene3D" id="3.30.559.10">
    <property type="entry name" value="Chloramphenicol acetyltransferase-like domain"/>
    <property type="match status" value="2"/>
</dbReference>
<evidence type="ECO:0000256" key="2">
    <source>
        <dbReference type="ARBA" id="ARBA00006432"/>
    </source>
</evidence>
<protein>
    <submittedName>
        <fullName evidence="9">Amino acid adenylation domain-containing protein</fullName>
    </submittedName>
</protein>
<feature type="domain" description="Carrier" evidence="8">
    <location>
        <begin position="2118"/>
        <end position="2193"/>
    </location>
</feature>
<dbReference type="InterPro" id="IPR020806">
    <property type="entry name" value="PKS_PP-bd"/>
</dbReference>
<dbReference type="PROSITE" id="PS50075">
    <property type="entry name" value="CARRIER"/>
    <property type="match status" value="2"/>
</dbReference>
<dbReference type="RefSeq" id="WP_131898109.1">
    <property type="nucleotide sequence ID" value="NZ_SMKU01000166.1"/>
</dbReference>
<dbReference type="Pfam" id="PF00550">
    <property type="entry name" value="PP-binding"/>
    <property type="match status" value="2"/>
</dbReference>
<comment type="cofactor">
    <cofactor evidence="1">
        <name>pantetheine 4'-phosphate</name>
        <dbReference type="ChEBI" id="CHEBI:47942"/>
    </cofactor>
</comment>
<dbReference type="Pfam" id="PF13193">
    <property type="entry name" value="AMP-binding_C"/>
    <property type="match status" value="2"/>
</dbReference>
<dbReference type="FunFam" id="3.30.300.30:FF:000010">
    <property type="entry name" value="Enterobactin synthetase component F"/>
    <property type="match status" value="2"/>
</dbReference>
<dbReference type="InterPro" id="IPR010071">
    <property type="entry name" value="AA_adenyl_dom"/>
</dbReference>
<dbReference type="InterPro" id="IPR036736">
    <property type="entry name" value="ACP-like_sf"/>
</dbReference>
<dbReference type="GO" id="GO:0043041">
    <property type="term" value="P:amino acid activation for nonribosomal peptide biosynthetic process"/>
    <property type="evidence" value="ECO:0007669"/>
    <property type="project" value="TreeGrafter"/>
</dbReference>
<dbReference type="EMBL" id="SMKU01000166">
    <property type="protein sequence ID" value="TDD79758.1"/>
    <property type="molecule type" value="Genomic_DNA"/>
</dbReference>
<feature type="region of interest" description="Disordered" evidence="7">
    <location>
        <begin position="610"/>
        <end position="629"/>
    </location>
</feature>
<dbReference type="GO" id="GO:0008610">
    <property type="term" value="P:lipid biosynthetic process"/>
    <property type="evidence" value="ECO:0007669"/>
    <property type="project" value="UniProtKB-ARBA"/>
</dbReference>
<evidence type="ECO:0000259" key="8">
    <source>
        <dbReference type="PROSITE" id="PS50075"/>
    </source>
</evidence>
<accession>A0A4R5B155</accession>
<dbReference type="InterPro" id="IPR000873">
    <property type="entry name" value="AMP-dep_synth/lig_dom"/>
</dbReference>
<reference evidence="9 10" key="1">
    <citation type="submission" date="2019-03" db="EMBL/GenBank/DDBJ databases">
        <title>Draft genome sequences of novel Actinobacteria.</title>
        <authorList>
            <person name="Sahin N."/>
            <person name="Ay H."/>
            <person name="Saygin H."/>
        </authorList>
    </citation>
    <scope>NUCLEOTIDE SEQUENCE [LARGE SCALE GENOMIC DNA]</scope>
    <source>
        <strain evidence="9 10">H3C3</strain>
    </source>
</reference>
<dbReference type="GO" id="GO:0016874">
    <property type="term" value="F:ligase activity"/>
    <property type="evidence" value="ECO:0007669"/>
    <property type="project" value="UniProtKB-KW"/>
</dbReference>
<keyword evidence="4" id="KW-0597">Phosphoprotein</keyword>
<evidence type="ECO:0000256" key="3">
    <source>
        <dbReference type="ARBA" id="ARBA00022450"/>
    </source>
</evidence>
<dbReference type="SUPFAM" id="SSF56801">
    <property type="entry name" value="Acetyl-CoA synthetase-like"/>
    <property type="match status" value="2"/>
</dbReference>
<keyword evidence="10" id="KW-1185">Reference proteome</keyword>
<dbReference type="InterPro" id="IPR023213">
    <property type="entry name" value="CAT-like_dom_sf"/>
</dbReference>
<dbReference type="GO" id="GO:0017000">
    <property type="term" value="P:antibiotic biosynthetic process"/>
    <property type="evidence" value="ECO:0007669"/>
    <property type="project" value="UniProtKB-KW"/>
</dbReference>
<dbReference type="FunFam" id="3.40.50.12780:FF:000012">
    <property type="entry name" value="Non-ribosomal peptide synthetase"/>
    <property type="match status" value="2"/>
</dbReference>
<organism evidence="9 10">
    <name type="scientific">Actinomadura rubrisoli</name>
    <dbReference type="NCBI Taxonomy" id="2530368"/>
    <lineage>
        <taxon>Bacteria</taxon>
        <taxon>Bacillati</taxon>
        <taxon>Actinomycetota</taxon>
        <taxon>Actinomycetes</taxon>
        <taxon>Streptosporangiales</taxon>
        <taxon>Thermomonosporaceae</taxon>
        <taxon>Actinomadura</taxon>
    </lineage>
</organism>
<dbReference type="InterPro" id="IPR029058">
    <property type="entry name" value="AB_hydrolase_fold"/>
</dbReference>
<dbReference type="InterPro" id="IPR020845">
    <property type="entry name" value="AMP-binding_CS"/>
</dbReference>
<keyword evidence="5" id="KW-0677">Repeat</keyword>
<dbReference type="InterPro" id="IPR025110">
    <property type="entry name" value="AMP-bd_C"/>
</dbReference>
<evidence type="ECO:0000256" key="6">
    <source>
        <dbReference type="ARBA" id="ARBA00023194"/>
    </source>
</evidence>
<name>A0A4R5B155_9ACTN</name>
<dbReference type="GO" id="GO:0005737">
    <property type="term" value="C:cytoplasm"/>
    <property type="evidence" value="ECO:0007669"/>
    <property type="project" value="TreeGrafter"/>
</dbReference>
<dbReference type="GO" id="GO:0031177">
    <property type="term" value="F:phosphopantetheine binding"/>
    <property type="evidence" value="ECO:0007669"/>
    <property type="project" value="InterPro"/>
</dbReference>
<dbReference type="PANTHER" id="PTHR45527:SF1">
    <property type="entry name" value="FATTY ACID SYNTHASE"/>
    <property type="match status" value="1"/>
</dbReference>
<comment type="caution">
    <text evidence="9">The sequence shown here is derived from an EMBL/GenBank/DDBJ whole genome shotgun (WGS) entry which is preliminary data.</text>
</comment>
<dbReference type="FunFam" id="1.10.1200.10:FF:000005">
    <property type="entry name" value="Nonribosomal peptide synthetase 1"/>
    <property type="match status" value="1"/>
</dbReference>
<dbReference type="InterPro" id="IPR006162">
    <property type="entry name" value="Ppantetheine_attach_site"/>
</dbReference>
<dbReference type="SUPFAM" id="SSF52777">
    <property type="entry name" value="CoA-dependent acyltransferases"/>
    <property type="match status" value="4"/>
</dbReference>
<dbReference type="FunFam" id="2.30.38.10:FF:000001">
    <property type="entry name" value="Non-ribosomal peptide synthetase PvdI"/>
    <property type="match status" value="2"/>
</dbReference>
<dbReference type="Gene3D" id="2.30.38.10">
    <property type="entry name" value="Luciferase, Domain 3"/>
    <property type="match status" value="2"/>
</dbReference>
<evidence type="ECO:0000256" key="7">
    <source>
        <dbReference type="SAM" id="MobiDB-lite"/>
    </source>
</evidence>
<keyword evidence="3" id="KW-0596">Phosphopantetheine</keyword>
<dbReference type="SUPFAM" id="SSF47336">
    <property type="entry name" value="ACP-like"/>
    <property type="match status" value="2"/>
</dbReference>
<evidence type="ECO:0000313" key="9">
    <source>
        <dbReference type="EMBL" id="TDD79758.1"/>
    </source>
</evidence>
<dbReference type="InterPro" id="IPR010060">
    <property type="entry name" value="NRPS_synth"/>
</dbReference>
<evidence type="ECO:0000256" key="5">
    <source>
        <dbReference type="ARBA" id="ARBA00022737"/>
    </source>
</evidence>
<dbReference type="Pfam" id="PF00501">
    <property type="entry name" value="AMP-binding"/>
    <property type="match status" value="2"/>
</dbReference>
<dbReference type="PROSITE" id="PS00012">
    <property type="entry name" value="PHOSPHOPANTETHEINE"/>
    <property type="match status" value="2"/>
</dbReference>
<dbReference type="InterPro" id="IPR009081">
    <property type="entry name" value="PP-bd_ACP"/>
</dbReference>
<evidence type="ECO:0000256" key="1">
    <source>
        <dbReference type="ARBA" id="ARBA00001957"/>
    </source>
</evidence>
<comment type="similarity">
    <text evidence="2">Belongs to the ATP-dependent AMP-binding enzyme family.</text>
</comment>
<dbReference type="NCBIfam" id="TIGR01733">
    <property type="entry name" value="AA-adenyl-dom"/>
    <property type="match status" value="2"/>
</dbReference>
<feature type="domain" description="Carrier" evidence="8">
    <location>
        <begin position="540"/>
        <end position="614"/>
    </location>
</feature>
<dbReference type="PROSITE" id="PS00455">
    <property type="entry name" value="AMP_BINDING"/>
    <property type="match status" value="2"/>
</dbReference>
<evidence type="ECO:0000313" key="10">
    <source>
        <dbReference type="Proteomes" id="UP000294513"/>
    </source>
</evidence>
<sequence length="2207" mass="231744">MRAHKETAGPAPKAPVPRATIAELFERQVDGRPGEVALVFGAGSLTYRELDARANRLARVLIARGVGPESVVGVALPRSPEAVVAVLAVVKAGGAYLPVDAGYPADRIAFMVADSGACLVIGDAAAAERLPELPAPVLRVDDPGVVAAMDAAGPARVTNADRLSPLSVSNTAYVIYTSGSTGLPKGVVVAHWGLANLLAAQVERLEVTSGSRVLQFASPSFDASVWELATALLTGATLVLADRDALAPGAPLVETIAAFGVTHALLPPAVLATLPAGSLPSVTSLVVGGDATSGDLAAKWSQGRRLVNAYGPTETTVIASMSDPLPGDGGPPPIGRAITGTRVHVLDDALRPVPPGVSGELYVAGAGLARGYLGRLALTAARFVASPFDRPGERMYRTGDVVTRTPDGELMFRGRADDQVKIRGFRIEPGEVEAALKAHPDVAQAVVLARDTPAGPRLVGYIVPRTATGARRVRAVRDGEIDLSSGVMAADVRAYAARRLPDHMVPSAVMSLDRLPLTASGKVDRAALPDPVFARDAYRAPRTREEAVLAEAFAELLGLDRMGVDDDFFALGLDSIQSIQVVTKARARDVEVSPRQVFEHRTVARLAEAAAANRRDGGRPPLEELDGGGVGWMPLPPAAERLLGRGAGLGTFPQAMVLELPEGVDRAGLAAALGAVLDRHDVLRSRLVREDGPGLRVDPPGSVDVEALIRRVECDGRWDGERWRLLAARELDGAAWRLAPAAGVMAQFVWFDPVAAGGPASGPPGGPAGGPTARGRLLVALHELVADAASWRILVRDLAEAWGQVRAGAEPSLPPVPTSMRRWAHALADEASRAERAAELPFWRSMVDGPDPVLGARRLDPEVDVVSTVEKVRVRLPVSVTGTLLTRVPAAFHGEARDGLLAGLALAVAEWRRRRGVGEPSTLVRLAGDGRAESVVPGADLSRTVGGFTSVFPVRLDLAGIDLKDAFAGGPAAGAAVKAVKERLRTVPDGGIGYGLLRYLNSGTAPALRDHPTGQIGFTYLERFPADGPPASPREAGWTQAAELAPSDLAAAPDAALDANMPAPSEVDVTATVVETADGACLEAVFGSPAGVLSPAEVRELAELWPAALEALAAHALRPGAGGLTPSDVPLVRAGQDEIEAWERRYPGLADAWPLTPLQSGLVFHTMSSASAFDPYRVQCVLHLSGPVDAARLRAAGQALLDRHAALRAAFVSSASGELVQLVVDDVPLPWREVDLGDLGDAEREAAFERFLADDLDVPLDLAAPPLLRLALIRLGPERSELVLTAHHAVFDGWSLPLLAKDLLRLYGTGGDASGLPRVREYRDFLAWLSRQDRDEPARAWARDLDGVDEPAALAPGAPPDGDGTGVGQIPVPLPAREAAELSRRAAELGVTLNTVVQAAWAILYGQLTGRRDVVFGATVSGRPPAVPGVDEMVGLFLNAVPVRVRCAPGDSIAQVLTGLQARQTALLDHHHAGLTDIQRLTGMRALFDTCVAFESFPVDRAGLAAAGEAAGIGCTGIGLVTTTHYPLTVMAMADADSRLQLTLQYQRNLFGEDTAAALAARFGRVLRQMAADPGRRVGAIDVLEPAERDHLLRGLNDTTVPTPDATIPELFARRAAATPGAVAVASDEGSLTYGELDSRSDRLARALIARGVGPESVVAVALPSSAELVAVLLAVLKAGGAYLPVDPGYPAERIAFMLDDTRPVVLVTDAEFAARLPDVDCPSVMADELDATPVDAASGEEEAGLEPLGRPDRLAYVIYTSGSTGVPKGVGATHRAVVDLALDGRWRGGAQERVLLHSPLMFDASVWELWIPLLGGGRVVVARPGAIDPAALAAYVTGQGLTSVFLTTALFNLLVQEDAACMAGLREVWTGGERASSPAFQRALDACPDTTFVHVYGPTETTVYATSHPLPALERVAENVPIGPPMDNTGAYVLDGALRPVPVGVAGELYLAGTGLARGYVHRAALTAGRFVACPFGPPGARMYRTGDLVRWNASGGLEYLGRTDTQVKIRGFRIEPGEVEAVLAAHPTVAQAVVVARSGRSGRDADRAERLVGYAVPAGADGVTPDELRGHVSGRLPDFMVPSAFVVLDRLPLTPGGKLDRAALPEPEFTGSGYRAPRTPREETLCRLYADVLGLEKVGVDDNFFDLGGHSLLATQLSSRVRAALGLDVPVGTILEFPSVSELAREMDGFTKSSRPRLRKMMAKE</sequence>
<dbReference type="Proteomes" id="UP000294513">
    <property type="component" value="Unassembled WGS sequence"/>
</dbReference>
<dbReference type="OrthoDB" id="2472181at2"/>
<dbReference type="Gene3D" id="3.40.50.1820">
    <property type="entry name" value="alpha/beta hydrolase"/>
    <property type="match status" value="1"/>
</dbReference>
<dbReference type="Pfam" id="PF00668">
    <property type="entry name" value="Condensation"/>
    <property type="match status" value="2"/>
</dbReference>
<feature type="compositionally biased region" description="Basic and acidic residues" evidence="7">
    <location>
        <begin position="613"/>
        <end position="622"/>
    </location>
</feature>
<dbReference type="CDD" id="cd19543">
    <property type="entry name" value="DCL_NRPS"/>
    <property type="match status" value="1"/>
</dbReference>
<gene>
    <name evidence="9" type="ORF">E1298_27090</name>
</gene>
<dbReference type="InterPro" id="IPR001242">
    <property type="entry name" value="Condensation_dom"/>
</dbReference>
<dbReference type="Gene3D" id="3.40.50.980">
    <property type="match status" value="4"/>
</dbReference>
<dbReference type="PANTHER" id="PTHR45527">
    <property type="entry name" value="NONRIBOSOMAL PEPTIDE SYNTHETASE"/>
    <property type="match status" value="1"/>
</dbReference>
<dbReference type="Gene3D" id="1.10.1200.10">
    <property type="entry name" value="ACP-like"/>
    <property type="match status" value="1"/>
</dbReference>
<evidence type="ECO:0000256" key="4">
    <source>
        <dbReference type="ARBA" id="ARBA00022553"/>
    </source>
</evidence>
<dbReference type="InterPro" id="IPR045851">
    <property type="entry name" value="AMP-bd_C_sf"/>
</dbReference>
<dbReference type="Gene3D" id="3.30.300.30">
    <property type="match status" value="2"/>
</dbReference>
<dbReference type="SMART" id="SM00823">
    <property type="entry name" value="PKS_PP"/>
    <property type="match status" value="2"/>
</dbReference>
<dbReference type="FunFam" id="3.40.50.980:FF:000001">
    <property type="entry name" value="Non-ribosomal peptide synthetase"/>
    <property type="match status" value="2"/>
</dbReference>
<keyword evidence="6" id="KW-0045">Antibiotic biosynthesis</keyword>